<keyword evidence="2" id="KW-0732">Signal</keyword>
<proteinExistence type="predicted"/>
<gene>
    <name evidence="4" type="ORF">MGAL_10B022484</name>
</gene>
<keyword evidence="5" id="KW-1185">Reference proteome</keyword>
<evidence type="ECO:0000313" key="4">
    <source>
        <dbReference type="EMBL" id="VDI68386.1"/>
    </source>
</evidence>
<dbReference type="GO" id="GO:0000792">
    <property type="term" value="C:heterochromatin"/>
    <property type="evidence" value="ECO:0007669"/>
    <property type="project" value="InterPro"/>
</dbReference>
<dbReference type="Gene3D" id="2.40.50.120">
    <property type="match status" value="1"/>
</dbReference>
<evidence type="ECO:0000259" key="3">
    <source>
        <dbReference type="PROSITE" id="PS51457"/>
    </source>
</evidence>
<dbReference type="InterPro" id="IPR033583">
    <property type="entry name" value="BEND3"/>
</dbReference>
<reference evidence="4" key="1">
    <citation type="submission" date="2018-11" db="EMBL/GenBank/DDBJ databases">
        <authorList>
            <person name="Alioto T."/>
            <person name="Alioto T."/>
        </authorList>
    </citation>
    <scope>NUCLEOTIDE SEQUENCE</scope>
</reference>
<name>A0A8B6GSB7_MYTGA</name>
<sequence length="425" mass="47896">MLLLYVITVLLMVSLSLGCSCAKTSLHQYVCDSEFIIRGSIRSVPGPQSNADVYYNVTILDIFKKKATVIRRSQQPLPTNPVDQDDQVEQDIATPTYTTLTPTTSQPVNTPSLNPFLSTFSQPDHQTTVSSVPVSSSNPFSNQSPTNQLLPLINPFLDTSHTSTNPFLNTSQSTYENSLFNSPTTNPFLSTHQPFLPSSQANHSQSAVTPIQPINSPSHLPDIFRFPEPTTPTTPFPDIHDRLTPVNRRPLTDRKFDGVYQRLATLEKNQTEIKNNQQAIMSMLSTVIHQLQGQGSNSTPPSTLYQCQPIATNPETYPFLDVPEIYRITMADLNSMNTHSNCPGHFATKLLERLFPELFTTQNYRLQHSYHGGGKCNKTELPYERKTVFQRYVLYFYPGLSEPRAWKDAIIPRVNEYLRRPATKQ</sequence>
<feature type="chain" id="PRO_5032323771" description="BEN domain-containing protein" evidence="2">
    <location>
        <begin position="19"/>
        <end position="425"/>
    </location>
</feature>
<evidence type="ECO:0000256" key="2">
    <source>
        <dbReference type="SAM" id="SignalP"/>
    </source>
</evidence>
<dbReference type="PANTHER" id="PTHR28665:SF1">
    <property type="entry name" value="BEN DOMAIN-CONTAINING PROTEIN 3"/>
    <property type="match status" value="1"/>
</dbReference>
<dbReference type="PANTHER" id="PTHR28665">
    <property type="entry name" value="BEN DOMAIN-CONTAINING PROTEIN 3"/>
    <property type="match status" value="1"/>
</dbReference>
<feature type="signal peptide" evidence="2">
    <location>
        <begin position="1"/>
        <end position="18"/>
    </location>
</feature>
<dbReference type="PROSITE" id="PS51457">
    <property type="entry name" value="BEN"/>
    <property type="match status" value="1"/>
</dbReference>
<dbReference type="GO" id="GO:0000183">
    <property type="term" value="P:rDNA heterochromatin formation"/>
    <property type="evidence" value="ECO:0007669"/>
    <property type="project" value="InterPro"/>
</dbReference>
<dbReference type="GO" id="GO:0000122">
    <property type="term" value="P:negative regulation of transcription by RNA polymerase II"/>
    <property type="evidence" value="ECO:0007669"/>
    <property type="project" value="TreeGrafter"/>
</dbReference>
<feature type="compositionally biased region" description="Low complexity" evidence="1">
    <location>
        <begin position="98"/>
        <end position="110"/>
    </location>
</feature>
<dbReference type="EMBL" id="UYJE01008899">
    <property type="protein sequence ID" value="VDI68386.1"/>
    <property type="molecule type" value="Genomic_DNA"/>
</dbReference>
<feature type="region of interest" description="Disordered" evidence="1">
    <location>
        <begin position="98"/>
        <end position="147"/>
    </location>
</feature>
<dbReference type="OrthoDB" id="6161295at2759"/>
<dbReference type="GO" id="GO:0000182">
    <property type="term" value="F:rDNA binding"/>
    <property type="evidence" value="ECO:0007669"/>
    <property type="project" value="TreeGrafter"/>
</dbReference>
<dbReference type="Pfam" id="PF10523">
    <property type="entry name" value="BEN"/>
    <property type="match status" value="1"/>
</dbReference>
<protein>
    <recommendedName>
        <fullName evidence="3">BEN domain-containing protein</fullName>
    </recommendedName>
</protein>
<dbReference type="SUPFAM" id="SSF50242">
    <property type="entry name" value="TIMP-like"/>
    <property type="match status" value="1"/>
</dbReference>
<feature type="compositionally biased region" description="Polar residues" evidence="1">
    <location>
        <begin position="111"/>
        <end position="125"/>
    </location>
</feature>
<accession>A0A8B6GSB7</accession>
<feature type="compositionally biased region" description="Low complexity" evidence="1">
    <location>
        <begin position="126"/>
        <end position="147"/>
    </location>
</feature>
<dbReference type="Proteomes" id="UP000596742">
    <property type="component" value="Unassembled WGS sequence"/>
</dbReference>
<dbReference type="InterPro" id="IPR018379">
    <property type="entry name" value="BEN_domain"/>
</dbReference>
<comment type="caution">
    <text evidence="4">The sequence shown here is derived from an EMBL/GenBank/DDBJ whole genome shotgun (WGS) entry which is preliminary data.</text>
</comment>
<evidence type="ECO:0000256" key="1">
    <source>
        <dbReference type="SAM" id="MobiDB-lite"/>
    </source>
</evidence>
<feature type="domain" description="BEN" evidence="3">
    <location>
        <begin position="313"/>
        <end position="425"/>
    </location>
</feature>
<dbReference type="InterPro" id="IPR008993">
    <property type="entry name" value="TIMP-like_OB-fold"/>
</dbReference>
<evidence type="ECO:0000313" key="5">
    <source>
        <dbReference type="Proteomes" id="UP000596742"/>
    </source>
</evidence>
<organism evidence="4 5">
    <name type="scientific">Mytilus galloprovincialis</name>
    <name type="common">Mediterranean mussel</name>
    <dbReference type="NCBI Taxonomy" id="29158"/>
    <lineage>
        <taxon>Eukaryota</taxon>
        <taxon>Metazoa</taxon>
        <taxon>Spiralia</taxon>
        <taxon>Lophotrochozoa</taxon>
        <taxon>Mollusca</taxon>
        <taxon>Bivalvia</taxon>
        <taxon>Autobranchia</taxon>
        <taxon>Pteriomorphia</taxon>
        <taxon>Mytilida</taxon>
        <taxon>Mytiloidea</taxon>
        <taxon>Mytilidae</taxon>
        <taxon>Mytilinae</taxon>
        <taxon>Mytilus</taxon>
    </lineage>
</organism>
<dbReference type="AlphaFoldDB" id="A0A8B6GSB7"/>